<keyword evidence="5" id="KW-1003">Cell membrane</keyword>
<evidence type="ECO:0000313" key="17">
    <source>
        <dbReference type="Proteomes" id="UP000051181"/>
    </source>
</evidence>
<dbReference type="PANTHER" id="PTHR30535">
    <property type="entry name" value="VITAMIN B12-BINDING PROTEIN"/>
    <property type="match status" value="1"/>
</dbReference>
<evidence type="ECO:0000256" key="14">
    <source>
        <dbReference type="ARBA" id="ARBA00031463"/>
    </source>
</evidence>
<dbReference type="PROSITE" id="PS50983">
    <property type="entry name" value="FE_B12_PBP"/>
    <property type="match status" value="1"/>
</dbReference>
<dbReference type="Proteomes" id="UP000051181">
    <property type="component" value="Unassembled WGS sequence"/>
</dbReference>
<evidence type="ECO:0000256" key="3">
    <source>
        <dbReference type="ARBA" id="ARBA00015862"/>
    </source>
</evidence>
<keyword evidence="11" id="KW-0564">Palmitate</keyword>
<dbReference type="EMBL" id="AZCN01000017">
    <property type="protein sequence ID" value="KRK18366.1"/>
    <property type="molecule type" value="Genomic_DNA"/>
</dbReference>
<keyword evidence="10" id="KW-0472">Membrane</keyword>
<dbReference type="InterPro" id="IPR019957">
    <property type="entry name" value="ABC_transptr_haem-bd_IsdE"/>
</dbReference>
<dbReference type="GO" id="GO:0046872">
    <property type="term" value="F:metal ion binding"/>
    <property type="evidence" value="ECO:0007669"/>
    <property type="project" value="UniProtKB-KW"/>
</dbReference>
<dbReference type="Pfam" id="PF01497">
    <property type="entry name" value="Peripla_BP_2"/>
    <property type="match status" value="1"/>
</dbReference>
<evidence type="ECO:0000256" key="5">
    <source>
        <dbReference type="ARBA" id="ARBA00022475"/>
    </source>
</evidence>
<dbReference type="SMR" id="A0A0R1FA22"/>
<evidence type="ECO:0000256" key="2">
    <source>
        <dbReference type="ARBA" id="ARBA00008814"/>
    </source>
</evidence>
<keyword evidence="12" id="KW-0449">Lipoprotein</keyword>
<evidence type="ECO:0000256" key="12">
    <source>
        <dbReference type="ARBA" id="ARBA00023288"/>
    </source>
</evidence>
<dbReference type="InterPro" id="IPR002491">
    <property type="entry name" value="ABC_transptr_periplasmic_BD"/>
</dbReference>
<keyword evidence="8" id="KW-0732">Signal</keyword>
<dbReference type="SUPFAM" id="SSF53807">
    <property type="entry name" value="Helical backbone' metal receptor"/>
    <property type="match status" value="1"/>
</dbReference>
<feature type="domain" description="Fe/B12 periplasmic-binding" evidence="15">
    <location>
        <begin position="41"/>
        <end position="296"/>
    </location>
</feature>
<dbReference type="AlphaFoldDB" id="A0A0R1FA22"/>
<evidence type="ECO:0000256" key="1">
    <source>
        <dbReference type="ARBA" id="ARBA00001970"/>
    </source>
</evidence>
<evidence type="ECO:0000256" key="9">
    <source>
        <dbReference type="ARBA" id="ARBA00023004"/>
    </source>
</evidence>
<comment type="caution">
    <text evidence="16">The sequence shown here is derived from an EMBL/GenBank/DDBJ whole genome shotgun (WGS) entry which is preliminary data.</text>
</comment>
<dbReference type="RefSeq" id="WP_010011970.1">
    <property type="nucleotide sequence ID" value="NZ_AZCN01000017.1"/>
</dbReference>
<dbReference type="GO" id="GO:0020037">
    <property type="term" value="F:heme binding"/>
    <property type="evidence" value="ECO:0007669"/>
    <property type="project" value="InterPro"/>
</dbReference>
<dbReference type="NCBIfam" id="TIGR03659">
    <property type="entry name" value="IsdE"/>
    <property type="match status" value="1"/>
</dbReference>
<keyword evidence="9" id="KW-0408">Iron</keyword>
<proteinExistence type="inferred from homology"/>
<evidence type="ECO:0000256" key="6">
    <source>
        <dbReference type="ARBA" id="ARBA00022617"/>
    </source>
</evidence>
<dbReference type="GO" id="GO:0016020">
    <property type="term" value="C:membrane"/>
    <property type="evidence" value="ECO:0007669"/>
    <property type="project" value="InterPro"/>
</dbReference>
<accession>A0A0R1FA22</accession>
<keyword evidence="4" id="KW-0813">Transport</keyword>
<evidence type="ECO:0000313" key="16">
    <source>
        <dbReference type="EMBL" id="KRK18366.1"/>
    </source>
</evidence>
<organism evidence="16 17">
    <name type="scientific">Loigolactobacillus coryniformis subsp. coryniformis KCTC 3167 = DSM 20001</name>
    <dbReference type="NCBI Taxonomy" id="913848"/>
    <lineage>
        <taxon>Bacteria</taxon>
        <taxon>Bacillati</taxon>
        <taxon>Bacillota</taxon>
        <taxon>Bacilli</taxon>
        <taxon>Lactobacillales</taxon>
        <taxon>Lactobacillaceae</taxon>
        <taxon>Loigolactobacillus</taxon>
    </lineage>
</organism>
<dbReference type="GO" id="GO:0015886">
    <property type="term" value="P:heme transport"/>
    <property type="evidence" value="ECO:0007669"/>
    <property type="project" value="InterPro"/>
</dbReference>
<evidence type="ECO:0000256" key="4">
    <source>
        <dbReference type="ARBA" id="ARBA00022448"/>
    </source>
</evidence>
<dbReference type="GeneID" id="65917887"/>
<dbReference type="eggNOG" id="COG0614">
    <property type="taxonomic scope" value="Bacteria"/>
</dbReference>
<protein>
    <recommendedName>
        <fullName evidence="3">High-affinity heme uptake system protein IsdE</fullName>
    </recommendedName>
    <alternativeName>
        <fullName evidence="14">Iron-regulated surface determinant protein E</fullName>
    </alternativeName>
    <alternativeName>
        <fullName evidence="13">Staphylococcal iron-regulated protein F</fullName>
    </alternativeName>
</protein>
<comment type="similarity">
    <text evidence="2">Belongs to the bacterial solute-binding protein 8 family.</text>
</comment>
<dbReference type="GO" id="GO:0071281">
    <property type="term" value="P:cellular response to iron ion"/>
    <property type="evidence" value="ECO:0007669"/>
    <property type="project" value="TreeGrafter"/>
</dbReference>
<evidence type="ECO:0000256" key="8">
    <source>
        <dbReference type="ARBA" id="ARBA00022729"/>
    </source>
</evidence>
<dbReference type="InterPro" id="IPR050902">
    <property type="entry name" value="ABC_Transporter_SBP"/>
</dbReference>
<gene>
    <name evidence="16" type="ORF">FD22_GL000635</name>
</gene>
<keyword evidence="6" id="KW-0349">Heme</keyword>
<name>A0A0R1FA22_9LACO</name>
<comment type="cofactor">
    <cofactor evidence="1">
        <name>heme b</name>
        <dbReference type="ChEBI" id="CHEBI:60344"/>
    </cofactor>
</comment>
<dbReference type="Gene3D" id="3.40.50.1980">
    <property type="entry name" value="Nitrogenase molybdenum iron protein domain"/>
    <property type="match status" value="2"/>
</dbReference>
<keyword evidence="7" id="KW-0479">Metal-binding</keyword>
<dbReference type="PANTHER" id="PTHR30535:SF36">
    <property type="entry name" value="HIGH-AFFINITY HEME UPTAKE SYSTEM PROTEIN ISDE"/>
    <property type="match status" value="1"/>
</dbReference>
<evidence type="ECO:0000256" key="13">
    <source>
        <dbReference type="ARBA" id="ARBA00031148"/>
    </source>
</evidence>
<evidence type="ECO:0000256" key="11">
    <source>
        <dbReference type="ARBA" id="ARBA00023139"/>
    </source>
</evidence>
<evidence type="ECO:0000259" key="15">
    <source>
        <dbReference type="PROSITE" id="PS50983"/>
    </source>
</evidence>
<reference evidence="16 17" key="1">
    <citation type="journal article" date="2015" name="Genome Announc.">
        <title>Expanding the biotechnology potential of lactobacilli through comparative genomics of 213 strains and associated genera.</title>
        <authorList>
            <person name="Sun Z."/>
            <person name="Harris H.M."/>
            <person name="McCann A."/>
            <person name="Guo C."/>
            <person name="Argimon S."/>
            <person name="Zhang W."/>
            <person name="Yang X."/>
            <person name="Jeffery I.B."/>
            <person name="Cooney J.C."/>
            <person name="Kagawa T.F."/>
            <person name="Liu W."/>
            <person name="Song Y."/>
            <person name="Salvetti E."/>
            <person name="Wrobel A."/>
            <person name="Rasinkangas P."/>
            <person name="Parkhill J."/>
            <person name="Rea M.C."/>
            <person name="O'Sullivan O."/>
            <person name="Ritari J."/>
            <person name="Douillard F.P."/>
            <person name="Paul Ross R."/>
            <person name="Yang R."/>
            <person name="Briner A.E."/>
            <person name="Felis G.E."/>
            <person name="de Vos W.M."/>
            <person name="Barrangou R."/>
            <person name="Klaenhammer T.R."/>
            <person name="Caufield P.W."/>
            <person name="Cui Y."/>
            <person name="Zhang H."/>
            <person name="O'Toole P.W."/>
        </authorList>
    </citation>
    <scope>NUCLEOTIDE SEQUENCE [LARGE SCALE GENOMIC DNA]</scope>
    <source>
        <strain evidence="16 17">DSM 20001</strain>
    </source>
</reference>
<evidence type="ECO:0000256" key="10">
    <source>
        <dbReference type="ARBA" id="ARBA00023136"/>
    </source>
</evidence>
<sequence>MKSARKLVFILLAVVLVAVLGVVAWLQLRPTPQATQHKQPRIVATTVAVTEMAAKLDLPLVGVPTTANQLPARYQKVTKVGSPMSPNIEKIAALKPTAVYSVTVLKEQYEATFKSHKFHAQYLNLDTVTSLKQTLTTLGQRYQRQQQAHQQVKLIDQAVKKVHARQQGAKPQVLVLMGLPGAGYMIATDTSYIGDLVRLAGGENLYPDKTQPYLTPDNEKLAQQRPDVILRLEHAMPEVVKPQFEQEFKQNAMWAQMPAVQQRRVYDLQQPEFDATANMHVVTGLQQISRWLYPAKEATK</sequence>
<dbReference type="PATRIC" id="fig|913848.6.peg.653"/>
<evidence type="ECO:0000256" key="7">
    <source>
        <dbReference type="ARBA" id="ARBA00022723"/>
    </source>
</evidence>